<dbReference type="AlphaFoldDB" id="A0A0C9R9G1"/>
<dbReference type="KEGG" id="fas:105270759"/>
<comment type="similarity">
    <text evidence="2 9">Belongs to the sulfotransferase 2 family.</text>
</comment>
<keyword evidence="5" id="KW-1133">Transmembrane helix</keyword>
<evidence type="ECO:0000256" key="6">
    <source>
        <dbReference type="ARBA" id="ARBA00023034"/>
    </source>
</evidence>
<evidence type="ECO:0000256" key="3">
    <source>
        <dbReference type="ARBA" id="ARBA00022679"/>
    </source>
</evidence>
<dbReference type="PANTHER" id="PTHR12137">
    <property type="entry name" value="CARBOHYDRATE SULFOTRANSFERASE"/>
    <property type="match status" value="1"/>
</dbReference>
<protein>
    <recommendedName>
        <fullName evidence="9">Carbohydrate sulfotransferase</fullName>
        <ecNumber evidence="9">2.8.2.-</ecNumber>
    </recommendedName>
</protein>
<sequence>MNGKKHLPKYALCLILYISICLSLLLIRINQSSSAKVIRNLSYPVTTKPPTESYDTPIDTQVIESSLQRIASVCEKYNKTTSLERKHFFHDPSHNALFCWIRKVASTSFTKMFAELRGIQMERNYYKASGFLSPATVEDFLNLVDDMGVFKFLAVRHPFERLVSSYRSRIEDNSKYSSQAWIFVPRIFHQTRPHLFHFNETIQSPMQQIFHNNRRLKLVPTFQEFVSWLLTQSEENDDEHWSQYHSHCSICQMNFDYVLKVDDELIHEFENIFTRLNPERREWKLVKLGGTRGGATNFQRTCDYLSTLTSDTLQRLYQRYKIDFDMFDYSPRVYEACKKTYVLP</sequence>
<evidence type="ECO:0000313" key="12">
    <source>
        <dbReference type="RefSeq" id="XP_011310205.1"/>
    </source>
</evidence>
<organism evidence="10">
    <name type="scientific">Fopius arisanus</name>
    <dbReference type="NCBI Taxonomy" id="64838"/>
    <lineage>
        <taxon>Eukaryota</taxon>
        <taxon>Metazoa</taxon>
        <taxon>Ecdysozoa</taxon>
        <taxon>Arthropoda</taxon>
        <taxon>Hexapoda</taxon>
        <taxon>Insecta</taxon>
        <taxon>Pterygota</taxon>
        <taxon>Neoptera</taxon>
        <taxon>Endopterygota</taxon>
        <taxon>Hymenoptera</taxon>
        <taxon>Apocrita</taxon>
        <taxon>Ichneumonoidea</taxon>
        <taxon>Braconidae</taxon>
        <taxon>Opiinae</taxon>
        <taxon>Fopius</taxon>
    </lineage>
</organism>
<evidence type="ECO:0000313" key="11">
    <source>
        <dbReference type="Proteomes" id="UP000694866"/>
    </source>
</evidence>
<keyword evidence="7" id="KW-0472">Membrane</keyword>
<evidence type="ECO:0000313" key="10">
    <source>
        <dbReference type="EMBL" id="JAG82821.1"/>
    </source>
</evidence>
<dbReference type="GO" id="GO:0008146">
    <property type="term" value="F:sulfotransferase activity"/>
    <property type="evidence" value="ECO:0007669"/>
    <property type="project" value="InterPro"/>
</dbReference>
<comment type="subcellular location">
    <subcellularLocation>
        <location evidence="1 9">Golgi apparatus membrane</location>
        <topology evidence="1 9">Single-pass type II membrane protein</topology>
    </subcellularLocation>
</comment>
<dbReference type="PANTHER" id="PTHR12137:SF54">
    <property type="entry name" value="CARBOHYDRATE SULFOTRANSFERASE"/>
    <property type="match status" value="1"/>
</dbReference>
<evidence type="ECO:0000256" key="7">
    <source>
        <dbReference type="ARBA" id="ARBA00023136"/>
    </source>
</evidence>
<keyword evidence="9" id="KW-0119">Carbohydrate metabolism</keyword>
<evidence type="ECO:0000256" key="9">
    <source>
        <dbReference type="RuleBase" id="RU364020"/>
    </source>
</evidence>
<dbReference type="Proteomes" id="UP000694866">
    <property type="component" value="Unplaced"/>
</dbReference>
<evidence type="ECO:0000256" key="8">
    <source>
        <dbReference type="ARBA" id="ARBA00023180"/>
    </source>
</evidence>
<keyword evidence="9" id="KW-0735">Signal-anchor</keyword>
<accession>A0A9R1TIU9</accession>
<gene>
    <name evidence="10" type="primary">CHST11_1</name>
    <name evidence="12" type="synonym">LOC105270759</name>
    <name evidence="10" type="ORF">g.7655</name>
</gene>
<reference evidence="12" key="2">
    <citation type="submission" date="2025-04" db="UniProtKB">
        <authorList>
            <consortium name="RefSeq"/>
        </authorList>
    </citation>
    <scope>IDENTIFICATION</scope>
    <source>
        <strain evidence="12">USDA-PBARC FA_bdor</strain>
        <tissue evidence="12">Whole organism</tissue>
    </source>
</reference>
<dbReference type="EMBL" id="GBYB01013054">
    <property type="protein sequence ID" value="JAG82821.1"/>
    <property type="molecule type" value="Transcribed_RNA"/>
</dbReference>
<reference evidence="10" key="1">
    <citation type="submission" date="2015-01" db="EMBL/GenBank/DDBJ databases">
        <title>Transcriptome Assembly of Fopius arisanus.</title>
        <authorList>
            <person name="Geib S."/>
        </authorList>
    </citation>
    <scope>NUCLEOTIDE SEQUENCE</scope>
</reference>
<keyword evidence="3 9" id="KW-0808">Transferase</keyword>
<dbReference type="InterPro" id="IPR005331">
    <property type="entry name" value="Sulfotransferase"/>
</dbReference>
<evidence type="ECO:0000256" key="1">
    <source>
        <dbReference type="ARBA" id="ARBA00004323"/>
    </source>
</evidence>
<dbReference type="GeneID" id="105270759"/>
<evidence type="ECO:0000256" key="2">
    <source>
        <dbReference type="ARBA" id="ARBA00006339"/>
    </source>
</evidence>
<dbReference type="RefSeq" id="XP_011310205.1">
    <property type="nucleotide sequence ID" value="XM_011311903.1"/>
</dbReference>
<keyword evidence="8 9" id="KW-0325">Glycoprotein</keyword>
<dbReference type="OrthoDB" id="10255449at2759"/>
<keyword evidence="11" id="KW-1185">Reference proteome</keyword>
<accession>A0A0C9R9G1</accession>
<keyword evidence="4" id="KW-0812">Transmembrane</keyword>
<dbReference type="GO" id="GO:0000139">
    <property type="term" value="C:Golgi membrane"/>
    <property type="evidence" value="ECO:0007669"/>
    <property type="project" value="UniProtKB-SubCell"/>
</dbReference>
<evidence type="ECO:0000256" key="5">
    <source>
        <dbReference type="ARBA" id="ARBA00022989"/>
    </source>
</evidence>
<dbReference type="InterPro" id="IPR018011">
    <property type="entry name" value="Carb_sulfotrans_8-10"/>
</dbReference>
<evidence type="ECO:0000256" key="4">
    <source>
        <dbReference type="ARBA" id="ARBA00022692"/>
    </source>
</evidence>
<name>A0A0C9R9G1_9HYME</name>
<dbReference type="EC" id="2.8.2.-" evidence="9"/>
<dbReference type="Pfam" id="PF03567">
    <property type="entry name" value="Sulfotransfer_2"/>
    <property type="match status" value="1"/>
</dbReference>
<dbReference type="GO" id="GO:0016051">
    <property type="term" value="P:carbohydrate biosynthetic process"/>
    <property type="evidence" value="ECO:0007669"/>
    <property type="project" value="InterPro"/>
</dbReference>
<keyword evidence="6 9" id="KW-0333">Golgi apparatus</keyword>
<proteinExistence type="inferred from homology"/>